<protein>
    <submittedName>
        <fullName evidence="1">Spore gernimation protein GerPB</fullName>
    </submittedName>
</protein>
<sequence length="80" mass="8459">MNFYINQTIQINYLRVEGISNSSVLQIGSAGSIKTLANLYNTGSYTEAAPPVTGEVFDGAFEDGDSPIFVPLQAPSVTTG</sequence>
<dbReference type="GeneID" id="92789019"/>
<accession>A0A1R1S0Q7</accession>
<evidence type="ECO:0000313" key="1">
    <source>
        <dbReference type="EMBL" id="OMI01482.1"/>
    </source>
</evidence>
<dbReference type="EMBL" id="MTJL01000036">
    <property type="protein sequence ID" value="OMI01482.1"/>
    <property type="molecule type" value="Genomic_DNA"/>
</dbReference>
<organism evidence="1 2">
    <name type="scientific">Bacillus swezeyi</name>
    <dbReference type="NCBI Taxonomy" id="1925020"/>
    <lineage>
        <taxon>Bacteria</taxon>
        <taxon>Bacillati</taxon>
        <taxon>Bacillota</taxon>
        <taxon>Bacilli</taxon>
        <taxon>Bacillales</taxon>
        <taxon>Bacillaceae</taxon>
        <taxon>Bacillus</taxon>
    </lineage>
</organism>
<evidence type="ECO:0000313" key="2">
    <source>
        <dbReference type="Proteomes" id="UP000187367"/>
    </source>
</evidence>
<dbReference type="Pfam" id="PF10803">
    <property type="entry name" value="GerPB"/>
    <property type="match status" value="1"/>
</dbReference>
<accession>A0A1R1QDU4</accession>
<gene>
    <name evidence="1" type="ORF">BW143_17475</name>
</gene>
<proteinExistence type="predicted"/>
<reference evidence="1 2" key="1">
    <citation type="submission" date="2017-01" db="EMBL/GenBank/DDBJ databases">
        <title>Bacillus phylogenomics.</title>
        <authorList>
            <person name="Dunlap C."/>
        </authorList>
    </citation>
    <scope>NUCLEOTIDE SEQUENCE [LARGE SCALE GENOMIC DNA]</scope>
    <source>
        <strain evidence="1 2">NRRL B-41282</strain>
    </source>
</reference>
<dbReference type="AlphaFoldDB" id="A0A1R1S0Q7"/>
<name>A0A1R1S0Q7_9BACI</name>
<keyword evidence="2" id="KW-1185">Reference proteome</keyword>
<comment type="caution">
    <text evidence="1">The sequence shown here is derived from an EMBL/GenBank/DDBJ whole genome shotgun (WGS) entry which is preliminary data.</text>
</comment>
<dbReference type="InterPro" id="IPR024255">
    <property type="entry name" value="GerPB"/>
</dbReference>
<dbReference type="Proteomes" id="UP000187367">
    <property type="component" value="Unassembled WGS sequence"/>
</dbReference>
<dbReference type="OrthoDB" id="2971631at2"/>
<dbReference type="RefSeq" id="WP_076760355.1">
    <property type="nucleotide sequence ID" value="NZ_CP133085.1"/>
</dbReference>